<sequence>MPIFDYIATDSRGKMKKGRLTADNRQTALTEIIKKGFVIESIKEQSDSIWQKNLVLGSGVKLKEKVVFLRQFATIIQAGVPVAEALEILCNQEERNKYFKDVIRQMANDLNEGQTLSRAFAKHPKVFGSMIVHMIRAGEASGRLEESLDHLAIYYEKQNKSRQKLTTAMIYPFFVLLMSFAVVLFMLTWIVPMFQSMFQSIHGKLPLITRFTIYLSNGLQHSWLILLLLLMALLISIILIFKNPSSKKWLDGVILKVPLVGVVTYKTELSRLLWMLALLIASSVPVIDALESIKKITNNLTIRDAIARVAAALDFGKPLSEAFRDEKIFPAIIYHMTAIGEKTGMLDKMLNHVATYYDNDVEQLLERMKALIEPIVILFLATIVGFIVMSIIIPMFQMYQQF</sequence>
<comment type="similarity">
    <text evidence="2 8">Belongs to the GSP F family.</text>
</comment>
<keyword evidence="4" id="KW-1003">Cell membrane</keyword>
<comment type="subcellular location">
    <subcellularLocation>
        <location evidence="1 8">Cell membrane</location>
        <topology evidence="1 8">Multi-pass membrane protein</topology>
    </subcellularLocation>
</comment>
<dbReference type="InterPro" id="IPR001992">
    <property type="entry name" value="T2SS_GspF/T4SS_PilC_CS"/>
</dbReference>
<accession>A0ABS2Q6I2</accession>
<evidence type="ECO:0000256" key="6">
    <source>
        <dbReference type="ARBA" id="ARBA00022989"/>
    </source>
</evidence>
<evidence type="ECO:0000256" key="8">
    <source>
        <dbReference type="RuleBase" id="RU003923"/>
    </source>
</evidence>
<dbReference type="PANTHER" id="PTHR30012:SF0">
    <property type="entry name" value="TYPE II SECRETION SYSTEM PROTEIN F-RELATED"/>
    <property type="match status" value="1"/>
</dbReference>
<evidence type="ECO:0000256" key="7">
    <source>
        <dbReference type="ARBA" id="ARBA00023136"/>
    </source>
</evidence>
<evidence type="ECO:0000256" key="1">
    <source>
        <dbReference type="ARBA" id="ARBA00004651"/>
    </source>
</evidence>
<dbReference type="PRINTS" id="PR00812">
    <property type="entry name" value="BCTERIALGSPF"/>
</dbReference>
<evidence type="ECO:0000313" key="12">
    <source>
        <dbReference type="Proteomes" id="UP000823201"/>
    </source>
</evidence>
<proteinExistence type="inferred from homology"/>
<protein>
    <submittedName>
        <fullName evidence="11">Type IV pilus assembly protein PilC</fullName>
    </submittedName>
</protein>
<dbReference type="InterPro" id="IPR042094">
    <property type="entry name" value="T2SS_GspF_sf"/>
</dbReference>
<dbReference type="PANTHER" id="PTHR30012">
    <property type="entry name" value="GENERAL SECRETION PATHWAY PROTEIN"/>
    <property type="match status" value="1"/>
</dbReference>
<evidence type="ECO:0000256" key="5">
    <source>
        <dbReference type="ARBA" id="ARBA00022692"/>
    </source>
</evidence>
<keyword evidence="3 8" id="KW-0813">Transport</keyword>
<feature type="domain" description="Type II secretion system protein GspF" evidence="10">
    <location>
        <begin position="276"/>
        <end position="394"/>
    </location>
</feature>
<evidence type="ECO:0000259" key="10">
    <source>
        <dbReference type="Pfam" id="PF00482"/>
    </source>
</evidence>
<reference evidence="11 12" key="1">
    <citation type="submission" date="2021-01" db="EMBL/GenBank/DDBJ databases">
        <title>Genomic Encyclopedia of Type Strains, Phase IV (KMG-IV): sequencing the most valuable type-strain genomes for metagenomic binning, comparative biology and taxonomic classification.</title>
        <authorList>
            <person name="Goeker M."/>
        </authorList>
    </citation>
    <scope>NUCLEOTIDE SEQUENCE [LARGE SCALE GENOMIC DNA]</scope>
    <source>
        <strain evidence="11 12">DSM 100968</strain>
    </source>
</reference>
<keyword evidence="12" id="KW-1185">Reference proteome</keyword>
<evidence type="ECO:0000256" key="3">
    <source>
        <dbReference type="ARBA" id="ARBA00022448"/>
    </source>
</evidence>
<name>A0ABS2Q6I2_9BACL</name>
<dbReference type="EMBL" id="JAFBEV010000005">
    <property type="protein sequence ID" value="MBM7657407.1"/>
    <property type="molecule type" value="Genomic_DNA"/>
</dbReference>
<feature type="domain" description="Type II secretion system protein GspF" evidence="10">
    <location>
        <begin position="68"/>
        <end position="192"/>
    </location>
</feature>
<feature type="transmembrane region" description="Helical" evidence="9">
    <location>
        <begin position="375"/>
        <end position="396"/>
    </location>
</feature>
<keyword evidence="5 8" id="KW-0812">Transmembrane</keyword>
<evidence type="ECO:0000256" key="2">
    <source>
        <dbReference type="ARBA" id="ARBA00005745"/>
    </source>
</evidence>
<organism evidence="11 12">
    <name type="scientific">Sporolactobacillus spathodeae</name>
    <dbReference type="NCBI Taxonomy" id="1465502"/>
    <lineage>
        <taxon>Bacteria</taxon>
        <taxon>Bacillati</taxon>
        <taxon>Bacillota</taxon>
        <taxon>Bacilli</taxon>
        <taxon>Bacillales</taxon>
        <taxon>Sporolactobacillaceae</taxon>
        <taxon>Sporolactobacillus</taxon>
    </lineage>
</organism>
<evidence type="ECO:0000256" key="9">
    <source>
        <dbReference type="SAM" id="Phobius"/>
    </source>
</evidence>
<gene>
    <name evidence="11" type="ORF">JOC27_000850</name>
</gene>
<comment type="caution">
    <text evidence="11">The sequence shown here is derived from an EMBL/GenBank/DDBJ whole genome shotgun (WGS) entry which is preliminary data.</text>
</comment>
<feature type="transmembrane region" description="Helical" evidence="9">
    <location>
        <begin position="170"/>
        <end position="191"/>
    </location>
</feature>
<keyword evidence="7 9" id="KW-0472">Membrane</keyword>
<dbReference type="PROSITE" id="PS00874">
    <property type="entry name" value="T2SP_F"/>
    <property type="match status" value="1"/>
</dbReference>
<dbReference type="Pfam" id="PF00482">
    <property type="entry name" value="T2SSF"/>
    <property type="match status" value="2"/>
</dbReference>
<dbReference type="InterPro" id="IPR003004">
    <property type="entry name" value="GspF/PilC"/>
</dbReference>
<dbReference type="Proteomes" id="UP000823201">
    <property type="component" value="Unassembled WGS sequence"/>
</dbReference>
<feature type="transmembrane region" description="Helical" evidence="9">
    <location>
        <begin position="223"/>
        <end position="241"/>
    </location>
</feature>
<keyword evidence="6 9" id="KW-1133">Transmembrane helix</keyword>
<dbReference type="Gene3D" id="1.20.81.30">
    <property type="entry name" value="Type II secretion system (T2SS), domain F"/>
    <property type="match status" value="2"/>
</dbReference>
<dbReference type="InterPro" id="IPR018076">
    <property type="entry name" value="T2SS_GspF_dom"/>
</dbReference>
<evidence type="ECO:0000256" key="4">
    <source>
        <dbReference type="ARBA" id="ARBA00022475"/>
    </source>
</evidence>
<evidence type="ECO:0000313" key="11">
    <source>
        <dbReference type="EMBL" id="MBM7657407.1"/>
    </source>
</evidence>
<dbReference type="RefSeq" id="WP_205005745.1">
    <property type="nucleotide sequence ID" value="NZ_CBCRXA010000004.1"/>
</dbReference>